<evidence type="ECO:0000313" key="3">
    <source>
        <dbReference type="EMBL" id="KAK6740496.1"/>
    </source>
</evidence>
<accession>A0ABR1CQ65</accession>
<evidence type="ECO:0000313" key="4">
    <source>
        <dbReference type="Proteomes" id="UP001303046"/>
    </source>
</evidence>
<name>A0ABR1CQ65_NECAM</name>
<feature type="compositionally biased region" description="Basic and acidic residues" evidence="1">
    <location>
        <begin position="34"/>
        <end position="47"/>
    </location>
</feature>
<feature type="region of interest" description="Disordered" evidence="1">
    <location>
        <begin position="34"/>
        <end position="56"/>
    </location>
</feature>
<protein>
    <recommendedName>
        <fullName evidence="5">Secreted protein</fullName>
    </recommendedName>
</protein>
<dbReference type="EMBL" id="JAVFWL010000003">
    <property type="protein sequence ID" value="KAK6740496.1"/>
    <property type="molecule type" value="Genomic_DNA"/>
</dbReference>
<organism evidence="3 4">
    <name type="scientific">Necator americanus</name>
    <name type="common">Human hookworm</name>
    <dbReference type="NCBI Taxonomy" id="51031"/>
    <lineage>
        <taxon>Eukaryota</taxon>
        <taxon>Metazoa</taxon>
        <taxon>Ecdysozoa</taxon>
        <taxon>Nematoda</taxon>
        <taxon>Chromadorea</taxon>
        <taxon>Rhabditida</taxon>
        <taxon>Rhabditina</taxon>
        <taxon>Rhabditomorpha</taxon>
        <taxon>Strongyloidea</taxon>
        <taxon>Ancylostomatidae</taxon>
        <taxon>Bunostominae</taxon>
        <taxon>Necator</taxon>
    </lineage>
</organism>
<feature type="signal peptide" evidence="2">
    <location>
        <begin position="1"/>
        <end position="25"/>
    </location>
</feature>
<sequence>MIGKYHPPLTELILVLRSVVAVAKATLSRMETIVSERNEKTPKERQSAPRKNRSGYVHIRGHHSRRTKSKHGRNWKILPQDVTLHI</sequence>
<proteinExistence type="predicted"/>
<evidence type="ECO:0008006" key="5">
    <source>
        <dbReference type="Google" id="ProtNLM"/>
    </source>
</evidence>
<evidence type="ECO:0000256" key="1">
    <source>
        <dbReference type="SAM" id="MobiDB-lite"/>
    </source>
</evidence>
<keyword evidence="2" id="KW-0732">Signal</keyword>
<evidence type="ECO:0000256" key="2">
    <source>
        <dbReference type="SAM" id="SignalP"/>
    </source>
</evidence>
<dbReference type="Proteomes" id="UP001303046">
    <property type="component" value="Unassembled WGS sequence"/>
</dbReference>
<gene>
    <name evidence="3" type="primary">Necator_chrIII.g9526</name>
    <name evidence="3" type="ORF">RB195_008761</name>
</gene>
<keyword evidence="4" id="KW-1185">Reference proteome</keyword>
<feature type="chain" id="PRO_5045947995" description="Secreted protein" evidence="2">
    <location>
        <begin position="26"/>
        <end position="86"/>
    </location>
</feature>
<comment type="caution">
    <text evidence="3">The sequence shown here is derived from an EMBL/GenBank/DDBJ whole genome shotgun (WGS) entry which is preliminary data.</text>
</comment>
<reference evidence="3 4" key="1">
    <citation type="submission" date="2023-08" db="EMBL/GenBank/DDBJ databases">
        <title>A Necator americanus chromosomal reference genome.</title>
        <authorList>
            <person name="Ilik V."/>
            <person name="Petrzelkova K.J."/>
            <person name="Pardy F."/>
            <person name="Fuh T."/>
            <person name="Niatou-Singa F.S."/>
            <person name="Gouil Q."/>
            <person name="Baker L."/>
            <person name="Ritchie M.E."/>
            <person name="Jex A.R."/>
            <person name="Gazzola D."/>
            <person name="Li H."/>
            <person name="Toshio Fujiwara R."/>
            <person name="Zhan B."/>
            <person name="Aroian R.V."/>
            <person name="Pafco B."/>
            <person name="Schwarz E.M."/>
        </authorList>
    </citation>
    <scope>NUCLEOTIDE SEQUENCE [LARGE SCALE GENOMIC DNA]</scope>
    <source>
        <strain evidence="3 4">Aroian</strain>
        <tissue evidence="3">Whole animal</tissue>
    </source>
</reference>